<reference evidence="1 2" key="1">
    <citation type="journal article" date="2015" name="PLoS Negl. Trop. Dis.">
        <title>Haemophilus ducreyi Cutaneous Ulcer Strains Are Nearly Identical to Class I Genital Ulcer Strains.</title>
        <authorList>
            <person name="Gangaiah D."/>
            <person name="Webb K.M."/>
            <person name="Humphreys T.L."/>
            <person name="Fortney K.R."/>
            <person name="Toh E."/>
            <person name="Tai A."/>
            <person name="Katz S.S."/>
            <person name="Pillay A."/>
            <person name="Chen C.Y."/>
            <person name="Roberts S.A."/>
            <person name="Munson R.S.Jr."/>
            <person name="Spinola S.M."/>
        </authorList>
    </citation>
    <scope>NUCLEOTIDE SEQUENCE [LARGE SCALE GENOMIC DNA]</scope>
    <source>
        <strain evidence="2">CLU2</strain>
    </source>
</reference>
<dbReference type="PANTHER" id="PTHR38785">
    <property type="entry name" value="HOMOLOG OF VIRK"/>
    <property type="match status" value="1"/>
</dbReference>
<dbReference type="EMBL" id="CP011219">
    <property type="protein sequence ID" value="AKO32566.1"/>
    <property type="molecule type" value="Genomic_DNA"/>
</dbReference>
<sequence>MNYHYPSAYDIYPDRNQKSYRWKRLRFNIRSLWHAKYIKKFTAFANQQPELATFLNSRANYSYPLVHRFLDKRWNAEQRLTAICDNLTFLTQKFATQQLTPLLQQKICFGEVAEDFAIYLNINEQQPMEGFWALELRQQSTQSLIYLLTFGKVADDLLIAAIQGTNTENGKDIIKQLTKQCHGLRPAYLMVEVMRLLTQALGYKQLLGIPHKYQNKSRLIQSKRYFVDYDTIFRESGGYLTKYWQLPLTIDKDLTHIASKKRSMYRKRFAMLEQLAQQINTLFAN</sequence>
<dbReference type="PANTHER" id="PTHR38785:SF1">
    <property type="entry name" value="HOMOLOG OF VIRK"/>
    <property type="match status" value="1"/>
</dbReference>
<dbReference type="GO" id="GO:0006974">
    <property type="term" value="P:DNA damage response"/>
    <property type="evidence" value="ECO:0007669"/>
    <property type="project" value="TreeGrafter"/>
</dbReference>
<dbReference type="Pfam" id="PF04393">
    <property type="entry name" value="DUF535"/>
    <property type="match status" value="1"/>
</dbReference>
<proteinExistence type="predicted"/>
<gene>
    <name evidence="1" type="ORF">RZ57_05330</name>
</gene>
<evidence type="ECO:0000313" key="1">
    <source>
        <dbReference type="EMBL" id="AKO32566.1"/>
    </source>
</evidence>
<name>A0AAC8UCU6_HAEDC</name>
<protein>
    <submittedName>
        <fullName evidence="1">Membrane protein</fullName>
    </submittedName>
</protein>
<evidence type="ECO:0000313" key="2">
    <source>
        <dbReference type="Proteomes" id="UP000060132"/>
    </source>
</evidence>
<dbReference type="AlphaFoldDB" id="A0AAC8UCU6"/>
<dbReference type="Proteomes" id="UP000060132">
    <property type="component" value="Chromosome"/>
</dbReference>
<accession>A0AAC8UCU6</accession>
<dbReference type="InterPro" id="IPR007488">
    <property type="entry name" value="DUF535"/>
</dbReference>
<organism evidence="1 2">
    <name type="scientific">Haemophilus ducreyi</name>
    <dbReference type="NCBI Taxonomy" id="730"/>
    <lineage>
        <taxon>Bacteria</taxon>
        <taxon>Pseudomonadati</taxon>
        <taxon>Pseudomonadota</taxon>
        <taxon>Gammaproteobacteria</taxon>
        <taxon>Pasteurellales</taxon>
        <taxon>Pasteurellaceae</taxon>
        <taxon>Haemophilus</taxon>
    </lineage>
</organism>
<dbReference type="RefSeq" id="WP_010945202.1">
    <property type="nucleotide sequence ID" value="NZ_CP011218.1"/>
</dbReference>
<dbReference type="OMA" id="YLMVETM"/>